<feature type="signal peptide" evidence="1">
    <location>
        <begin position="1"/>
        <end position="22"/>
    </location>
</feature>
<feature type="chain" id="PRO_5026134592" evidence="1">
    <location>
        <begin position="23"/>
        <end position="519"/>
    </location>
</feature>
<evidence type="ECO:0000259" key="2">
    <source>
        <dbReference type="PROSITE" id="PS50035"/>
    </source>
</evidence>
<name>A0A6F8VC80_9PROT</name>
<dbReference type="Pfam" id="PF13091">
    <property type="entry name" value="PLDc_2"/>
    <property type="match status" value="2"/>
</dbReference>
<gene>
    <name evidence="3" type="ORF">SKTS_22140</name>
</gene>
<dbReference type="PROSITE" id="PS51257">
    <property type="entry name" value="PROKAR_LIPOPROTEIN"/>
    <property type="match status" value="1"/>
</dbReference>
<accession>A0A6F8VC80</accession>
<evidence type="ECO:0000313" key="3">
    <source>
        <dbReference type="EMBL" id="BCB27328.1"/>
    </source>
</evidence>
<reference evidence="4" key="1">
    <citation type="submission" date="2020-03" db="EMBL/GenBank/DDBJ databases">
        <title>Complete genome sequence of sulfur-oxidizing bacterium skT11.</title>
        <authorList>
            <person name="Kanda M."/>
            <person name="Kojima H."/>
            <person name="Fukui M."/>
        </authorList>
    </citation>
    <scope>NUCLEOTIDE SEQUENCE [LARGE SCALE GENOMIC DNA]</scope>
    <source>
        <strain evidence="4">skT11</strain>
    </source>
</reference>
<dbReference type="PANTHER" id="PTHR21248">
    <property type="entry name" value="CARDIOLIPIN SYNTHASE"/>
    <property type="match status" value="1"/>
</dbReference>
<dbReference type="KEGG" id="slac:SKTS_22140"/>
<evidence type="ECO:0000256" key="1">
    <source>
        <dbReference type="SAM" id="SignalP"/>
    </source>
</evidence>
<organism evidence="3 4">
    <name type="scientific">Sulfurimicrobium lacus</name>
    <dbReference type="NCBI Taxonomy" id="2715678"/>
    <lineage>
        <taxon>Bacteria</taxon>
        <taxon>Pseudomonadati</taxon>
        <taxon>Pseudomonadota</taxon>
        <taxon>Betaproteobacteria</taxon>
        <taxon>Nitrosomonadales</taxon>
        <taxon>Sulfuricellaceae</taxon>
        <taxon>Sulfurimicrobium</taxon>
    </lineage>
</organism>
<dbReference type="Gene3D" id="3.30.870.10">
    <property type="entry name" value="Endonuclease Chain A"/>
    <property type="match status" value="2"/>
</dbReference>
<dbReference type="InterPro" id="IPR001736">
    <property type="entry name" value="PLipase_D/transphosphatidylase"/>
</dbReference>
<evidence type="ECO:0000313" key="4">
    <source>
        <dbReference type="Proteomes" id="UP000502260"/>
    </source>
</evidence>
<sequence>MLRLTLAIVVAAISMSCSTYRAASPRPPSFAIGHPEETSLGRAFSEQIGPSPELSGFHLLVSGQEAFLARAALAESSERTLDLQYYIVAEDASATLLLYRALRAAQRGVRVRLLIDDIYAVGRDFDLAALAAHPNVQVRVFNPFTYRGPLGISRMFELLGDSARLNRRMHNKLWIADNAVAVIGGRNLGDAYFNVGTDNDFADLDVLAAGPVVMEMSRSFDEYWNSESAIPIAAFLDTPPGAAQLELALSRMAAHAERFHATEYARTLRASGIGPLVRAGRFPLVPAPATVYDTHVPALADVGTAKQGRPVAMAIRRLVENAQHETILISPYFIPSARGVDLLCGLVKRGVHVRVLTNSLASTDVPVAHAGYTRYRPRLIACGVGLHEMRPRVGQSGKYRPGLSSGASLHVKAVVVDGKSVLIGSMNLDPRSRQSNTEIGILIESTVLGTQLATLFEEASAPEQAFRVELTELGNKNAALVWVGREDGKLVRYGSEPLASVWRRMIAGLLGTLAPEELL</sequence>
<dbReference type="InterPro" id="IPR025202">
    <property type="entry name" value="PLD-like_dom"/>
</dbReference>
<feature type="domain" description="PLD phosphodiesterase" evidence="2">
    <location>
        <begin position="405"/>
        <end position="432"/>
    </location>
</feature>
<dbReference type="GO" id="GO:0030572">
    <property type="term" value="F:phosphatidyltransferase activity"/>
    <property type="evidence" value="ECO:0007669"/>
    <property type="project" value="UniProtKB-ARBA"/>
</dbReference>
<dbReference type="Proteomes" id="UP000502260">
    <property type="component" value="Chromosome"/>
</dbReference>
<keyword evidence="1" id="KW-0732">Signal</keyword>
<dbReference type="CDD" id="cd09113">
    <property type="entry name" value="PLDc_ymdC_like_2"/>
    <property type="match status" value="1"/>
</dbReference>
<dbReference type="CDD" id="cd09111">
    <property type="entry name" value="PLDc_ymdC_like_1"/>
    <property type="match status" value="1"/>
</dbReference>
<keyword evidence="4" id="KW-1185">Reference proteome</keyword>
<feature type="domain" description="PLD phosphodiesterase" evidence="2">
    <location>
        <begin position="165"/>
        <end position="192"/>
    </location>
</feature>
<dbReference type="SUPFAM" id="SSF56024">
    <property type="entry name" value="Phospholipase D/nuclease"/>
    <property type="match status" value="2"/>
</dbReference>
<dbReference type="GO" id="GO:0032049">
    <property type="term" value="P:cardiolipin biosynthetic process"/>
    <property type="evidence" value="ECO:0007669"/>
    <property type="project" value="UniProtKB-ARBA"/>
</dbReference>
<dbReference type="AlphaFoldDB" id="A0A6F8VC80"/>
<dbReference type="SMART" id="SM00155">
    <property type="entry name" value="PLDc"/>
    <property type="match status" value="2"/>
</dbReference>
<dbReference type="EMBL" id="AP022853">
    <property type="protein sequence ID" value="BCB27328.1"/>
    <property type="molecule type" value="Genomic_DNA"/>
</dbReference>
<proteinExistence type="predicted"/>
<dbReference type="PROSITE" id="PS50035">
    <property type="entry name" value="PLD"/>
    <property type="match status" value="2"/>
</dbReference>
<protein>
    <submittedName>
        <fullName evidence="3">Phospholipase D family protein</fullName>
    </submittedName>
</protein>
<dbReference type="PANTHER" id="PTHR21248:SF12">
    <property type="entry name" value="CARDIOLIPIN SYNTHASE C"/>
    <property type="match status" value="1"/>
</dbReference>